<dbReference type="RefSeq" id="WP_208413740.1">
    <property type="nucleotide sequence ID" value="NZ_JAASQV010000004.1"/>
</dbReference>
<gene>
    <name evidence="1" type="ORF">FHR20_003747</name>
</gene>
<keyword evidence="2" id="KW-1185">Reference proteome</keyword>
<dbReference type="AlphaFoldDB" id="A0A7X5V2M5"/>
<name>A0A7X5V2M5_9SPHN</name>
<evidence type="ECO:0000313" key="1">
    <source>
        <dbReference type="EMBL" id="NIJ66771.1"/>
    </source>
</evidence>
<organism evidence="1 2">
    <name type="scientific">Sphingomonas leidyi</name>
    <dbReference type="NCBI Taxonomy" id="68569"/>
    <lineage>
        <taxon>Bacteria</taxon>
        <taxon>Pseudomonadati</taxon>
        <taxon>Pseudomonadota</taxon>
        <taxon>Alphaproteobacteria</taxon>
        <taxon>Sphingomonadales</taxon>
        <taxon>Sphingomonadaceae</taxon>
        <taxon>Sphingomonas</taxon>
    </lineage>
</organism>
<proteinExistence type="predicted"/>
<reference evidence="1 2" key="1">
    <citation type="submission" date="2020-03" db="EMBL/GenBank/DDBJ databases">
        <title>Genomic Encyclopedia of Type Strains, Phase IV (KMG-IV): sequencing the most valuable type-strain genomes for metagenomic binning, comparative biology and taxonomic classification.</title>
        <authorList>
            <person name="Goeker M."/>
        </authorList>
    </citation>
    <scope>NUCLEOTIDE SEQUENCE [LARGE SCALE GENOMIC DNA]</scope>
    <source>
        <strain evidence="1 2">DSM 4733</strain>
    </source>
</reference>
<protein>
    <recommendedName>
        <fullName evidence="3">Lipoprotein</fullName>
    </recommendedName>
</protein>
<sequence length="215" mass="22675">MVRNLAVFALIPLALGACSRTGEIDANGGGAGVTAVRSACPHVAIPAGTGDMTIFNPATSRESSAIDVNAVMTNVTSTCDDAGQQVVTTVNFDVLARRQSDDGARDVSFPYFVTVVRGGTSVVAKRINRVTVHFEPGQLRAQTSGTATTYVDRSAATLPDEVRKRLTEKRKAGEQAAAMDPLADPSIRGAVLSATFEALVGFQLTEDQLKYNVTR</sequence>
<comment type="caution">
    <text evidence="1">The sequence shown here is derived from an EMBL/GenBank/DDBJ whole genome shotgun (WGS) entry which is preliminary data.</text>
</comment>
<evidence type="ECO:0000313" key="2">
    <source>
        <dbReference type="Proteomes" id="UP000564677"/>
    </source>
</evidence>
<dbReference type="EMBL" id="JAASQV010000004">
    <property type="protein sequence ID" value="NIJ66771.1"/>
    <property type="molecule type" value="Genomic_DNA"/>
</dbReference>
<accession>A0A7X5V2M5</accession>
<dbReference type="PROSITE" id="PS51257">
    <property type="entry name" value="PROKAR_LIPOPROTEIN"/>
    <property type="match status" value="1"/>
</dbReference>
<evidence type="ECO:0008006" key="3">
    <source>
        <dbReference type="Google" id="ProtNLM"/>
    </source>
</evidence>
<dbReference type="Proteomes" id="UP000564677">
    <property type="component" value="Unassembled WGS sequence"/>
</dbReference>